<feature type="domain" description="EamA" evidence="3">
    <location>
        <begin position="8"/>
        <end position="138"/>
    </location>
</feature>
<keyword evidence="5" id="KW-1185">Reference proteome</keyword>
<name>A0A9X0WAF9_9GAMM</name>
<feature type="transmembrane region" description="Helical" evidence="2">
    <location>
        <begin position="267"/>
        <end position="285"/>
    </location>
</feature>
<evidence type="ECO:0000313" key="4">
    <source>
        <dbReference type="EMBL" id="MBK1619293.1"/>
    </source>
</evidence>
<proteinExistence type="predicted"/>
<dbReference type="EMBL" id="NRRY01000019">
    <property type="protein sequence ID" value="MBK1619293.1"/>
    <property type="molecule type" value="Genomic_DNA"/>
</dbReference>
<dbReference type="Gene3D" id="1.10.3730.20">
    <property type="match status" value="1"/>
</dbReference>
<dbReference type="Pfam" id="PF00892">
    <property type="entry name" value="EamA"/>
    <property type="match status" value="2"/>
</dbReference>
<comment type="caution">
    <text evidence="4">The sequence shown here is derived from an EMBL/GenBank/DDBJ whole genome shotgun (WGS) entry which is preliminary data.</text>
</comment>
<feature type="transmembrane region" description="Helical" evidence="2">
    <location>
        <begin position="240"/>
        <end position="261"/>
    </location>
</feature>
<dbReference type="GO" id="GO:0016020">
    <property type="term" value="C:membrane"/>
    <property type="evidence" value="ECO:0007669"/>
    <property type="project" value="InterPro"/>
</dbReference>
<gene>
    <name evidence="4" type="ORF">CKO42_12770</name>
</gene>
<feature type="domain" description="EamA" evidence="3">
    <location>
        <begin position="151"/>
        <end position="281"/>
    </location>
</feature>
<feature type="transmembrane region" description="Helical" evidence="2">
    <location>
        <begin position="148"/>
        <end position="169"/>
    </location>
</feature>
<dbReference type="InterPro" id="IPR037185">
    <property type="entry name" value="EmrE-like"/>
</dbReference>
<reference evidence="4 5" key="1">
    <citation type="journal article" date="2020" name="Microorganisms">
        <title>Osmotic Adaptation and Compatible Solute Biosynthesis of Phototrophic Bacteria as Revealed from Genome Analyses.</title>
        <authorList>
            <person name="Imhoff J.F."/>
            <person name="Rahn T."/>
            <person name="Kunzel S."/>
            <person name="Keller A."/>
            <person name="Neulinger S.C."/>
        </authorList>
    </citation>
    <scope>NUCLEOTIDE SEQUENCE [LARGE SCALE GENOMIC DNA]</scope>
    <source>
        <strain evidence="4 5">DSM 25653</strain>
    </source>
</reference>
<accession>A0A9X0WAF9</accession>
<keyword evidence="2" id="KW-0472">Membrane</keyword>
<feature type="transmembrane region" description="Helical" evidence="2">
    <location>
        <begin position="210"/>
        <end position="233"/>
    </location>
</feature>
<dbReference type="PANTHER" id="PTHR22911">
    <property type="entry name" value="ACYL-MALONYL CONDENSING ENZYME-RELATED"/>
    <property type="match status" value="1"/>
</dbReference>
<organism evidence="4 5">
    <name type="scientific">Lamprobacter modestohalophilus</name>
    <dbReference type="NCBI Taxonomy" id="1064514"/>
    <lineage>
        <taxon>Bacteria</taxon>
        <taxon>Pseudomonadati</taxon>
        <taxon>Pseudomonadota</taxon>
        <taxon>Gammaproteobacteria</taxon>
        <taxon>Chromatiales</taxon>
        <taxon>Chromatiaceae</taxon>
        <taxon>Lamprobacter</taxon>
    </lineage>
</organism>
<feature type="transmembrane region" description="Helical" evidence="2">
    <location>
        <begin position="124"/>
        <end position="142"/>
    </location>
</feature>
<dbReference type="AlphaFoldDB" id="A0A9X0WAF9"/>
<dbReference type="SUPFAM" id="SSF103481">
    <property type="entry name" value="Multidrug resistance efflux transporter EmrE"/>
    <property type="match status" value="2"/>
</dbReference>
<keyword evidence="2" id="KW-0812">Transmembrane</keyword>
<feature type="transmembrane region" description="Helical" evidence="2">
    <location>
        <begin position="66"/>
        <end position="85"/>
    </location>
</feature>
<feature type="transmembrane region" description="Helical" evidence="2">
    <location>
        <begin position="31"/>
        <end position="54"/>
    </location>
</feature>
<feature type="compositionally biased region" description="Basic residues" evidence="1">
    <location>
        <begin position="321"/>
        <end position="332"/>
    </location>
</feature>
<dbReference type="RefSeq" id="WP_200244510.1">
    <property type="nucleotide sequence ID" value="NZ_NRRY01000019.1"/>
</dbReference>
<keyword evidence="2" id="KW-1133">Transmembrane helix</keyword>
<dbReference type="PANTHER" id="PTHR22911:SF79">
    <property type="entry name" value="MOBA-LIKE NTP TRANSFERASE DOMAIN-CONTAINING PROTEIN"/>
    <property type="match status" value="1"/>
</dbReference>
<feature type="transmembrane region" description="Helical" evidence="2">
    <location>
        <begin position="91"/>
        <end position="112"/>
    </location>
</feature>
<evidence type="ECO:0000259" key="3">
    <source>
        <dbReference type="Pfam" id="PF00892"/>
    </source>
</evidence>
<evidence type="ECO:0000256" key="1">
    <source>
        <dbReference type="SAM" id="MobiDB-lite"/>
    </source>
</evidence>
<dbReference type="Proteomes" id="UP001138768">
    <property type="component" value="Unassembled WGS sequence"/>
</dbReference>
<dbReference type="InterPro" id="IPR000620">
    <property type="entry name" value="EamA_dom"/>
</dbReference>
<evidence type="ECO:0000256" key="2">
    <source>
        <dbReference type="SAM" id="Phobius"/>
    </source>
</evidence>
<evidence type="ECO:0000313" key="5">
    <source>
        <dbReference type="Proteomes" id="UP001138768"/>
    </source>
</evidence>
<feature type="region of interest" description="Disordered" evidence="1">
    <location>
        <begin position="301"/>
        <end position="332"/>
    </location>
</feature>
<protein>
    <submittedName>
        <fullName evidence="4">EamA family transporter</fullName>
    </submittedName>
</protein>
<sequence length="332" mass="34751">MARMSTAFVALAALCWGLAGGIGGMLMAEGWGPAVVSFYRGAIGLLFVLAWLLVCPGGSGLARPRLWGWSVVAGLGVAGNFFFYLTSLAEGSIAVAATLMYCAPVFVYLLSFALKLERPTPSKWVSMALVLLGILLLTGVYETGANDITLLGIVTGLLAGVSYAVFIFGFKRAAAHGSPQAILSIAFALLVIVLAWGGDTGEKAAVLTSTRWPLFATLGVLGAGLSFTLYILGLRATPPTVASIVAMVEPITAALFGVALLSQDLSGLQVLGMGLILVAVTTLGAKEGGSQRQTRWVTRPLSRWRSSGARPSNAASIRTPPRSRKPHRAARW</sequence>
<feature type="transmembrane region" description="Helical" evidence="2">
    <location>
        <begin position="181"/>
        <end position="198"/>
    </location>
</feature>